<keyword evidence="2" id="KW-0472">Membrane</keyword>
<dbReference type="EMBL" id="FODD01000029">
    <property type="protein sequence ID" value="SEO52723.1"/>
    <property type="molecule type" value="Genomic_DNA"/>
</dbReference>
<dbReference type="RefSeq" id="WP_075017692.1">
    <property type="nucleotide sequence ID" value="NZ_FODD01000029.1"/>
</dbReference>
<gene>
    <name evidence="3" type="ORF">SAMN05216267_102987</name>
</gene>
<accession>A0A1H8QG26</accession>
<name>A0A1H8QG26_9ACTN</name>
<keyword evidence="4" id="KW-1185">Reference proteome</keyword>
<dbReference type="Pfam" id="PF19857">
    <property type="entry name" value="DUF6332"/>
    <property type="match status" value="1"/>
</dbReference>
<organism evidence="3 4">
    <name type="scientific">Actinacidiphila rubida</name>
    <dbReference type="NCBI Taxonomy" id="310780"/>
    <lineage>
        <taxon>Bacteria</taxon>
        <taxon>Bacillati</taxon>
        <taxon>Actinomycetota</taxon>
        <taxon>Actinomycetes</taxon>
        <taxon>Kitasatosporales</taxon>
        <taxon>Streptomycetaceae</taxon>
        <taxon>Actinacidiphila</taxon>
    </lineage>
</organism>
<keyword evidence="2" id="KW-1133">Transmembrane helix</keyword>
<evidence type="ECO:0000256" key="1">
    <source>
        <dbReference type="SAM" id="MobiDB-lite"/>
    </source>
</evidence>
<evidence type="ECO:0000256" key="2">
    <source>
        <dbReference type="SAM" id="Phobius"/>
    </source>
</evidence>
<protein>
    <submittedName>
        <fullName evidence="3">Uncharacterized protein</fullName>
    </submittedName>
</protein>
<feature type="transmembrane region" description="Helical" evidence="2">
    <location>
        <begin position="60"/>
        <end position="81"/>
    </location>
</feature>
<dbReference type="STRING" id="310780.SAMN05216267_102987"/>
<feature type="region of interest" description="Disordered" evidence="1">
    <location>
        <begin position="87"/>
        <end position="110"/>
    </location>
</feature>
<feature type="compositionally biased region" description="Polar residues" evidence="1">
    <location>
        <begin position="99"/>
        <end position="110"/>
    </location>
</feature>
<keyword evidence="2" id="KW-0812">Transmembrane</keyword>
<sequence length="110" mass="11198">MRQRHTGGRPGTRTQAGRDAVTVEIAYAVLTGALLAAAGFLAAAAPALLGAVHGTARGHWLAGAAGVAVAVFCLWAGRVLLRFERAARTRDTGRPAGGQPSQPGRTSPDS</sequence>
<dbReference type="AlphaFoldDB" id="A0A1H8QG26"/>
<evidence type="ECO:0000313" key="3">
    <source>
        <dbReference type="EMBL" id="SEO52723.1"/>
    </source>
</evidence>
<evidence type="ECO:0000313" key="4">
    <source>
        <dbReference type="Proteomes" id="UP000181951"/>
    </source>
</evidence>
<reference evidence="3 4" key="1">
    <citation type="submission" date="2016-10" db="EMBL/GenBank/DDBJ databases">
        <authorList>
            <person name="de Groot N.N."/>
        </authorList>
    </citation>
    <scope>NUCLEOTIDE SEQUENCE [LARGE SCALE GENOMIC DNA]</scope>
    <source>
        <strain evidence="3 4">CGMCC 4.2026</strain>
    </source>
</reference>
<dbReference type="Proteomes" id="UP000181951">
    <property type="component" value="Unassembled WGS sequence"/>
</dbReference>
<dbReference type="OrthoDB" id="4334293at2"/>
<proteinExistence type="predicted"/>
<feature type="transmembrane region" description="Helical" evidence="2">
    <location>
        <begin position="21"/>
        <end position="48"/>
    </location>
</feature>
<dbReference type="InterPro" id="IPR046295">
    <property type="entry name" value="DUF6332"/>
</dbReference>